<dbReference type="EMBL" id="LXQA010019108">
    <property type="protein sequence ID" value="MCH90811.1"/>
    <property type="molecule type" value="Genomic_DNA"/>
</dbReference>
<evidence type="ECO:0000313" key="2">
    <source>
        <dbReference type="EMBL" id="MCH90811.1"/>
    </source>
</evidence>
<dbReference type="AlphaFoldDB" id="A0A392MTK9"/>
<gene>
    <name evidence="2" type="ORF">A2U01_0011734</name>
</gene>
<protein>
    <submittedName>
        <fullName evidence="2">Uncharacterized protein</fullName>
    </submittedName>
</protein>
<name>A0A392MTK9_9FABA</name>
<evidence type="ECO:0000313" key="3">
    <source>
        <dbReference type="Proteomes" id="UP000265520"/>
    </source>
</evidence>
<proteinExistence type="predicted"/>
<organism evidence="2 3">
    <name type="scientific">Trifolium medium</name>
    <dbReference type="NCBI Taxonomy" id="97028"/>
    <lineage>
        <taxon>Eukaryota</taxon>
        <taxon>Viridiplantae</taxon>
        <taxon>Streptophyta</taxon>
        <taxon>Embryophyta</taxon>
        <taxon>Tracheophyta</taxon>
        <taxon>Spermatophyta</taxon>
        <taxon>Magnoliopsida</taxon>
        <taxon>eudicotyledons</taxon>
        <taxon>Gunneridae</taxon>
        <taxon>Pentapetalae</taxon>
        <taxon>rosids</taxon>
        <taxon>fabids</taxon>
        <taxon>Fabales</taxon>
        <taxon>Fabaceae</taxon>
        <taxon>Papilionoideae</taxon>
        <taxon>50 kb inversion clade</taxon>
        <taxon>NPAAA clade</taxon>
        <taxon>Hologalegina</taxon>
        <taxon>IRL clade</taxon>
        <taxon>Trifolieae</taxon>
        <taxon>Trifolium</taxon>
    </lineage>
</organism>
<accession>A0A392MTK9</accession>
<dbReference type="Proteomes" id="UP000265520">
    <property type="component" value="Unassembled WGS sequence"/>
</dbReference>
<evidence type="ECO:0000256" key="1">
    <source>
        <dbReference type="SAM" id="MobiDB-lite"/>
    </source>
</evidence>
<sequence>WPVPPNSLKKRGEHGAGLPALPSLHGAGFKRAEPKRGGLARFATPNSKPTQLPTLSNQELASPKG</sequence>
<feature type="non-terminal residue" evidence="2">
    <location>
        <position position="1"/>
    </location>
</feature>
<feature type="region of interest" description="Disordered" evidence="1">
    <location>
        <begin position="1"/>
        <end position="65"/>
    </location>
</feature>
<comment type="caution">
    <text evidence="2">The sequence shown here is derived from an EMBL/GenBank/DDBJ whole genome shotgun (WGS) entry which is preliminary data.</text>
</comment>
<keyword evidence="3" id="KW-1185">Reference proteome</keyword>
<feature type="compositionally biased region" description="Polar residues" evidence="1">
    <location>
        <begin position="44"/>
        <end position="65"/>
    </location>
</feature>
<reference evidence="2 3" key="1">
    <citation type="journal article" date="2018" name="Front. Plant Sci.">
        <title>Red Clover (Trifolium pratense) and Zigzag Clover (T. medium) - A Picture of Genomic Similarities and Differences.</title>
        <authorList>
            <person name="Dluhosova J."/>
            <person name="Istvanek J."/>
            <person name="Nedelnik J."/>
            <person name="Repkova J."/>
        </authorList>
    </citation>
    <scope>NUCLEOTIDE SEQUENCE [LARGE SCALE GENOMIC DNA]</scope>
    <source>
        <strain evidence="3">cv. 10/8</strain>
        <tissue evidence="2">Leaf</tissue>
    </source>
</reference>